<evidence type="ECO:0000313" key="4">
    <source>
        <dbReference type="EMBL" id="USS43665.1"/>
    </source>
</evidence>
<evidence type="ECO:0000313" key="5">
    <source>
        <dbReference type="Proteomes" id="UP000594892"/>
    </source>
</evidence>
<dbReference type="AlphaFoldDB" id="A0AAP9XWA7"/>
<gene>
    <name evidence="3" type="ORF">I6H06_00595</name>
    <name evidence="4" type="ORF">NFI99_04200</name>
</gene>
<feature type="chain" id="PRO_5042929700" evidence="2">
    <location>
        <begin position="25"/>
        <end position="126"/>
    </location>
</feature>
<reference evidence="3 5" key="1">
    <citation type="submission" date="2020-12" db="EMBL/GenBank/DDBJ databases">
        <title>FDA dAtabase for Regulatory Grade micrObial Sequences (FDA-ARGOS): Supporting development and validation of Infectious Disease Dx tests.</title>
        <authorList>
            <person name="Minogue T."/>
            <person name="Wolcott M."/>
            <person name="Wasieloski L."/>
            <person name="Aguilar W."/>
            <person name="Moore D."/>
            <person name="Jaissle J."/>
            <person name="Tallon L."/>
            <person name="Sadzewicz L."/>
            <person name="Zhao X."/>
            <person name="Boylan J."/>
            <person name="Ott S."/>
            <person name="Bowen H."/>
            <person name="Vavikolanu K."/>
            <person name="Mehta A."/>
            <person name="Aluvathingal J."/>
            <person name="Nadendla S."/>
            <person name="Yan Y."/>
            <person name="Sichtig H."/>
        </authorList>
    </citation>
    <scope>NUCLEOTIDE SEQUENCE [LARGE SCALE GENOMIC DNA]</scope>
    <source>
        <strain evidence="3 5">FDAARGOS_949</strain>
    </source>
</reference>
<keyword evidence="6" id="KW-1185">Reference proteome</keyword>
<dbReference type="EMBL" id="CP099583">
    <property type="protein sequence ID" value="USS43665.1"/>
    <property type="molecule type" value="Genomic_DNA"/>
</dbReference>
<reference evidence="4" key="2">
    <citation type="submission" date="2022-06" db="EMBL/GenBank/DDBJ databases">
        <title>Draft genome sequence of Burkholderia glumae strain GR20004 isolated from rice panicle showing bacterial panicle blight.</title>
        <authorList>
            <person name="Choi S.Y."/>
            <person name="Lee Y.H."/>
        </authorList>
    </citation>
    <scope>NUCLEOTIDE SEQUENCE</scope>
    <source>
        <strain evidence="4">GR20004</strain>
    </source>
</reference>
<evidence type="ECO:0000313" key="3">
    <source>
        <dbReference type="EMBL" id="QPQ90312.1"/>
    </source>
</evidence>
<evidence type="ECO:0000256" key="2">
    <source>
        <dbReference type="SAM" id="SignalP"/>
    </source>
</evidence>
<sequence length="126" mass="12475">MNRRSALPALLIGALLGTAPGARADVIDQGMRDAAAGSTKSRTDAPARCRPAPLLRADGNSLFGTGMGLASLAVLAAGASMFAPSGNPRGLLFAPPCDPRRIAGTSPGGYPFVPPSSPAAPPAAAQ</sequence>
<keyword evidence="2" id="KW-0732">Signal</keyword>
<feature type="region of interest" description="Disordered" evidence="1">
    <location>
        <begin position="104"/>
        <end position="126"/>
    </location>
</feature>
<organism evidence="3 5">
    <name type="scientific">Burkholderia glumae</name>
    <name type="common">Pseudomonas glumae</name>
    <dbReference type="NCBI Taxonomy" id="337"/>
    <lineage>
        <taxon>Bacteria</taxon>
        <taxon>Pseudomonadati</taxon>
        <taxon>Pseudomonadota</taxon>
        <taxon>Betaproteobacteria</taxon>
        <taxon>Burkholderiales</taxon>
        <taxon>Burkholderiaceae</taxon>
        <taxon>Burkholderia</taxon>
    </lineage>
</organism>
<proteinExistence type="predicted"/>
<feature type="compositionally biased region" description="Pro residues" evidence="1">
    <location>
        <begin position="112"/>
        <end position="126"/>
    </location>
</feature>
<name>A0AAP9XWA7_BURGL</name>
<dbReference type="EMBL" id="CP065600">
    <property type="protein sequence ID" value="QPQ90312.1"/>
    <property type="molecule type" value="Genomic_DNA"/>
</dbReference>
<dbReference type="RefSeq" id="WP_017432813.1">
    <property type="nucleotide sequence ID" value="NZ_CP021075.1"/>
</dbReference>
<accession>A0AAP9XWA7</accession>
<dbReference type="GeneID" id="45695067"/>
<feature type="signal peptide" evidence="2">
    <location>
        <begin position="1"/>
        <end position="24"/>
    </location>
</feature>
<evidence type="ECO:0000256" key="1">
    <source>
        <dbReference type="SAM" id="MobiDB-lite"/>
    </source>
</evidence>
<dbReference type="Proteomes" id="UP001056386">
    <property type="component" value="Chromosome 2"/>
</dbReference>
<dbReference type="Proteomes" id="UP000594892">
    <property type="component" value="Chromosome 1"/>
</dbReference>
<protein>
    <submittedName>
        <fullName evidence="3">Uncharacterized protein</fullName>
    </submittedName>
</protein>
<evidence type="ECO:0000313" key="6">
    <source>
        <dbReference type="Proteomes" id="UP001056386"/>
    </source>
</evidence>